<feature type="chain" id="PRO_5045501336" description="Ig-like domain-containing protein" evidence="1">
    <location>
        <begin position="28"/>
        <end position="1452"/>
    </location>
</feature>
<dbReference type="Proteomes" id="UP000240989">
    <property type="component" value="Unassembled WGS sequence"/>
</dbReference>
<protein>
    <recommendedName>
        <fullName evidence="4">Ig-like domain-containing protein</fullName>
    </recommendedName>
</protein>
<proteinExistence type="predicted"/>
<evidence type="ECO:0008006" key="4">
    <source>
        <dbReference type="Google" id="ProtNLM"/>
    </source>
</evidence>
<keyword evidence="1" id="KW-0732">Signal</keyword>
<sequence length="1452" mass="164118">MKAMTFKGRVAISVMLALTAYAPVLHAKSVTVTGEIATKRPILNVNTSKLTFEAFVEPIRVELKGAVDSGCVLTPIVDQAIGADNIEELVCLYDFETPYRLDRSVDSNRNTILEGTFDKIGTTEIPITATFFSGSAETPINIPINDVLIEAVEPQPINVTSIKWSTLMSSEGDGDTYEINSPFDAQKVLVSLNTEVKDYDRVITFDDFGECIIRAGKDSGCNIYLNKQSFGSEDDRLGEKKITIRADAKNRYFSENNLAPEKVVTVKWDSRLPEHVKLLRGGVDGEDTHTLPNGTVIKAEQGEWIQLFTTPHYERNDDWWKVESSIEMKPNLTNHITPPKIEVRGADYSYLWESRRLPTETRLVSRDIQYFGEYIVVKYNTSVLQGAEYSYHSKTTDKYLNTKEVDGQSIVEQLPIEFIKFVGGELHQDHEEKAKAAYFPKDVKFAMFSRFRDLNIKSTKINGKDIAVEQVNGQNHFYQLAGFPENMIAGEELRLDVVITDSRGYDHEFAIPFIAQPFKVKLKNEKAFKDVQKYKLEMFQESSSGIRECQFFATEEAAKRTQFQSVDTIHCYLVWENLDDSMSYEAKSYKYTLKGVPANANPTYNYRVHFVDSSLETAISDLKSVSLIAEDVPDVVLKIENADTIVESDGTMAFAVPIEGGPVATIRAKLINADSFLLGTNPFGDDVLVDINQMGSTLSDASRAFFRVNVEPGVLWKQGFFTVTTGYKHNEAYTKSQNVKMVYVPNERVAAFLTTENKMAVNTGKHIVTAGVGEYKRSDRSYTYDQSIHGDWSVELKKYLPESREWVTIDTAENLKSDGTVDFEIDLNGYEGDESFRFKTVMSIHSDYADYSREIESRSLSLLVNEGGEVKAKIDTSRWTGKAPFRMRPELDFESLSYRKAFGSAAWYFKEFNDSDWTLIPDQNKSSVGYTFTEDGRYNIKAVVVNKFTGTTTEIISPDILTYSVPTFKLNYNKSEYLGQNIEVSVTTDKDTSLYDYQWATGKCTDWNDGDATFTYPTDSEGRVYVCARLAYKNTELADKYRWKQMRSSVNVESADPLRINIYTNRSSEVGFETELVATISTPSDIRHNVKAQWFTPSGTAIPSQIEVLSNDRVRLTAKHVVTEDDLLANTSEDETKPFVVKAEIDGISGTATEAKSKMKVLIYRFPEFEINARQEFTYFPTEATVNATMVTRPEVSAEYTYDWLVRDGNELISSRDTSRGSLAVYDVNREGLISYALIIKDDRGNERLYETFSTTEKPKDAEIKINASFSTRKMRYPVDASFRAQVDYEHRRDKISEFEWFVNGEFVSDSSDSVSPRMFYTAEETGDYEVKFIAKSVFGATDEQTYSFSVVDNAKPTCKLRSRQESTSFVFKPDCKDSDGKLLRTLIEIPEIHGQSTSKSYRVTHSKLVGINSLTVNITAWDDSNESTTISENIAVPETVSDPSKKDIEVN</sequence>
<gene>
    <name evidence="2" type="ORF">C0W27_21965</name>
</gene>
<evidence type="ECO:0000313" key="3">
    <source>
        <dbReference type="Proteomes" id="UP000240989"/>
    </source>
</evidence>
<feature type="signal peptide" evidence="1">
    <location>
        <begin position="1"/>
        <end position="27"/>
    </location>
</feature>
<evidence type="ECO:0000313" key="2">
    <source>
        <dbReference type="EMBL" id="PSX01657.1"/>
    </source>
</evidence>
<comment type="caution">
    <text evidence="2">The sequence shown here is derived from an EMBL/GenBank/DDBJ whole genome shotgun (WGS) entry which is preliminary data.</text>
</comment>
<organism evidence="2 3">
    <name type="scientific">Photobacterium angustum</name>
    <dbReference type="NCBI Taxonomy" id="661"/>
    <lineage>
        <taxon>Bacteria</taxon>
        <taxon>Pseudomonadati</taxon>
        <taxon>Pseudomonadota</taxon>
        <taxon>Gammaproteobacteria</taxon>
        <taxon>Vibrionales</taxon>
        <taxon>Vibrionaceae</taxon>
        <taxon>Photobacterium</taxon>
    </lineage>
</organism>
<keyword evidence="3" id="KW-1185">Reference proteome</keyword>
<dbReference type="RefSeq" id="WP_045152769.1">
    <property type="nucleotide sequence ID" value="NZ_JZSW01000007.1"/>
</dbReference>
<name>A0ABX5GY21_PHOAN</name>
<evidence type="ECO:0000256" key="1">
    <source>
        <dbReference type="SAM" id="SignalP"/>
    </source>
</evidence>
<reference evidence="2 3" key="1">
    <citation type="submission" date="2018-01" db="EMBL/GenBank/DDBJ databases">
        <title>Whole genome sequencing of Histamine producing bacteria.</title>
        <authorList>
            <person name="Butler K."/>
        </authorList>
    </citation>
    <scope>NUCLEOTIDE SEQUENCE [LARGE SCALE GENOMIC DNA]</scope>
    <source>
        <strain evidence="2 3">A6-1</strain>
    </source>
</reference>
<accession>A0ABX5GY21</accession>
<dbReference type="EMBL" id="PYOU01000032">
    <property type="protein sequence ID" value="PSX01657.1"/>
    <property type="molecule type" value="Genomic_DNA"/>
</dbReference>